<reference evidence="3 4" key="1">
    <citation type="submission" date="2024-09" db="EMBL/GenBank/DDBJ databases">
        <authorList>
            <person name="Sun Q."/>
            <person name="Mori K."/>
        </authorList>
    </citation>
    <scope>NUCLEOTIDE SEQUENCE [LARGE SCALE GENOMIC DNA]</scope>
    <source>
        <strain evidence="3 4">CGMCC 1.15906</strain>
    </source>
</reference>
<dbReference type="InterPro" id="IPR050625">
    <property type="entry name" value="ParA/MinD_ATPase"/>
</dbReference>
<feature type="domain" description="AAA" evidence="2">
    <location>
        <begin position="165"/>
        <end position="331"/>
    </location>
</feature>
<evidence type="ECO:0000313" key="4">
    <source>
        <dbReference type="Proteomes" id="UP001589890"/>
    </source>
</evidence>
<dbReference type="PANTHER" id="PTHR43384">
    <property type="entry name" value="SEPTUM SITE-DETERMINING PROTEIN MIND HOMOLOG, CHLOROPLASTIC-RELATED"/>
    <property type="match status" value="1"/>
</dbReference>
<dbReference type="RefSeq" id="WP_380048360.1">
    <property type="nucleotide sequence ID" value="NZ_JBHLTC010000018.1"/>
</dbReference>
<comment type="caution">
    <text evidence="3">The sequence shown here is derived from an EMBL/GenBank/DDBJ whole genome shotgun (WGS) entry which is preliminary data.</text>
</comment>
<dbReference type="Pfam" id="PF13614">
    <property type="entry name" value="AAA_31"/>
    <property type="match status" value="1"/>
</dbReference>
<accession>A0ABV6QME4</accession>
<dbReference type="SUPFAM" id="SSF52540">
    <property type="entry name" value="P-loop containing nucleoside triphosphate hydrolases"/>
    <property type="match status" value="1"/>
</dbReference>
<organism evidence="3 4">
    <name type="scientific">Kribbella deserti</name>
    <dbReference type="NCBI Taxonomy" id="1926257"/>
    <lineage>
        <taxon>Bacteria</taxon>
        <taxon>Bacillati</taxon>
        <taxon>Actinomycetota</taxon>
        <taxon>Actinomycetes</taxon>
        <taxon>Propionibacteriales</taxon>
        <taxon>Kribbellaceae</taxon>
        <taxon>Kribbella</taxon>
    </lineage>
</organism>
<evidence type="ECO:0000259" key="2">
    <source>
        <dbReference type="Pfam" id="PF13614"/>
    </source>
</evidence>
<evidence type="ECO:0000313" key="3">
    <source>
        <dbReference type="EMBL" id="MFC0625690.1"/>
    </source>
</evidence>
<sequence>MTDTHNTGREKDREAAAAEVRRMWQPLSVQPPAVDPLASTLPTPERTVHETAEPATDETAVDGEVAAAEAPRHSAATTTPRPAGPAPIGPQPWELPSSYENQAHPPQPPQPSYRADELISALPLPREAPAEKGVRGMLRMRPGAAERLERLAREMAATPFRRPVTITVANPKGGSGKTPTTLLLAGALGQARGGGVVAWDNNELRGNMHLRTHDTNSRSTVTDLLRAMPMLTLPDARVGDVGAYLRHQTAGQYDVLTSATTTYAQIEAQDFAQIHKILSRFYKVLVIDTGNNEGSSNWREAMKASDAIVIPIKWKSLSCAAAVQMLEELDQQGAAAQQLIRRAVIAVSNGPGDVNKDVEKQLRPYFEARAAAVVDIPTDPHIAAEGPLDHSALQPATRRAALELAAKVAEQINNTLRTQQGGGR</sequence>
<evidence type="ECO:0000256" key="1">
    <source>
        <dbReference type="SAM" id="MobiDB-lite"/>
    </source>
</evidence>
<dbReference type="InterPro" id="IPR027417">
    <property type="entry name" value="P-loop_NTPase"/>
</dbReference>
<dbReference type="InterPro" id="IPR025669">
    <property type="entry name" value="AAA_dom"/>
</dbReference>
<dbReference type="EMBL" id="JBHLTC010000018">
    <property type="protein sequence ID" value="MFC0625690.1"/>
    <property type="molecule type" value="Genomic_DNA"/>
</dbReference>
<name>A0ABV6QME4_9ACTN</name>
<feature type="region of interest" description="Disordered" evidence="1">
    <location>
        <begin position="1"/>
        <end position="114"/>
    </location>
</feature>
<gene>
    <name evidence="3" type="ORF">ACFFGN_16555</name>
</gene>
<feature type="compositionally biased region" description="Basic and acidic residues" evidence="1">
    <location>
        <begin position="1"/>
        <end position="22"/>
    </location>
</feature>
<keyword evidence="4" id="KW-1185">Reference proteome</keyword>
<protein>
    <submittedName>
        <fullName evidence="3">MinD/ParA family protein</fullName>
    </submittedName>
</protein>
<dbReference type="Gene3D" id="3.40.50.300">
    <property type="entry name" value="P-loop containing nucleotide triphosphate hydrolases"/>
    <property type="match status" value="1"/>
</dbReference>
<proteinExistence type="predicted"/>
<dbReference type="Proteomes" id="UP001589890">
    <property type="component" value="Unassembled WGS sequence"/>
</dbReference>
<dbReference type="PANTHER" id="PTHR43384:SF14">
    <property type="entry name" value="ESX-1 SECRETION-ASSOCIATED PROTEIN ESPI"/>
    <property type="match status" value="1"/>
</dbReference>